<evidence type="ECO:0000313" key="2">
    <source>
        <dbReference type="Proteomes" id="UP000811246"/>
    </source>
</evidence>
<dbReference type="OrthoDB" id="1088926at2759"/>
<protein>
    <recommendedName>
        <fullName evidence="3">Reverse transcriptase zinc-binding domain-containing protein</fullName>
    </recommendedName>
</protein>
<sequence>MDCCFMCKRSGESADHLLLHCEVSRALWDEVFAKLGIAWVMPKSVVNLLACWKGVQRNHQIVAVWKMVPLCLMCCIWNEWNGCCFDNRECSVDGVRAFFFHSLLLWDSVFLMDGFSPNEFRAVFQF</sequence>
<dbReference type="AlphaFoldDB" id="A0A922DPD4"/>
<evidence type="ECO:0008006" key="3">
    <source>
        <dbReference type="Google" id="ProtNLM"/>
    </source>
</evidence>
<dbReference type="EMBL" id="CM031835">
    <property type="protein sequence ID" value="KAG6687917.1"/>
    <property type="molecule type" value="Genomic_DNA"/>
</dbReference>
<proteinExistence type="predicted"/>
<reference evidence="1" key="1">
    <citation type="submission" date="2021-01" db="EMBL/GenBank/DDBJ databases">
        <authorList>
            <person name="Lovell J.T."/>
            <person name="Bentley N."/>
            <person name="Bhattarai G."/>
            <person name="Jenkins J.W."/>
            <person name="Sreedasyam A."/>
            <person name="Alarcon Y."/>
            <person name="Bock C."/>
            <person name="Boston L."/>
            <person name="Carlson J."/>
            <person name="Cervantes K."/>
            <person name="Clermont K."/>
            <person name="Krom N."/>
            <person name="Kubenka K."/>
            <person name="Mamidi S."/>
            <person name="Mattison C."/>
            <person name="Monteros M."/>
            <person name="Pisani C."/>
            <person name="Plott C."/>
            <person name="Rajasekar S."/>
            <person name="Rhein H.S."/>
            <person name="Rohla C."/>
            <person name="Song M."/>
            <person name="Hilaire R.S."/>
            <person name="Shu S."/>
            <person name="Wells L."/>
            <person name="Wang X."/>
            <person name="Webber J."/>
            <person name="Heerema R.J."/>
            <person name="Klein P."/>
            <person name="Conner P."/>
            <person name="Grauke L."/>
            <person name="Grimwood J."/>
            <person name="Schmutz J."/>
            <person name="Randall J.J."/>
        </authorList>
    </citation>
    <scope>NUCLEOTIDE SEQUENCE</scope>
    <source>
        <tissue evidence="1">Leaf</tissue>
    </source>
</reference>
<evidence type="ECO:0000313" key="1">
    <source>
        <dbReference type="EMBL" id="KAG6687917.1"/>
    </source>
</evidence>
<name>A0A922DPD4_CARIL</name>
<accession>A0A922DPD4</accession>
<organism evidence="1 2">
    <name type="scientific">Carya illinoinensis</name>
    <name type="common">Pecan</name>
    <dbReference type="NCBI Taxonomy" id="32201"/>
    <lineage>
        <taxon>Eukaryota</taxon>
        <taxon>Viridiplantae</taxon>
        <taxon>Streptophyta</taxon>
        <taxon>Embryophyta</taxon>
        <taxon>Tracheophyta</taxon>
        <taxon>Spermatophyta</taxon>
        <taxon>Magnoliopsida</taxon>
        <taxon>eudicotyledons</taxon>
        <taxon>Gunneridae</taxon>
        <taxon>Pentapetalae</taxon>
        <taxon>rosids</taxon>
        <taxon>fabids</taxon>
        <taxon>Fagales</taxon>
        <taxon>Juglandaceae</taxon>
        <taxon>Carya</taxon>
    </lineage>
</organism>
<comment type="caution">
    <text evidence="1">The sequence shown here is derived from an EMBL/GenBank/DDBJ whole genome shotgun (WGS) entry which is preliminary data.</text>
</comment>
<dbReference type="Proteomes" id="UP000811246">
    <property type="component" value="Chromosome 11"/>
</dbReference>
<gene>
    <name evidence="1" type="ORF">I3842_11G098200</name>
</gene>